<proteinExistence type="predicted"/>
<keyword evidence="2" id="KW-1185">Reference proteome</keyword>
<dbReference type="Proteomes" id="UP000789396">
    <property type="component" value="Unassembled WGS sequence"/>
</dbReference>
<dbReference type="AlphaFoldDB" id="A0A9N9ET76"/>
<accession>A0A9N9ET76</accession>
<feature type="non-terminal residue" evidence="1">
    <location>
        <position position="60"/>
    </location>
</feature>
<reference evidence="1" key="1">
    <citation type="submission" date="2021-06" db="EMBL/GenBank/DDBJ databases">
        <authorList>
            <person name="Kallberg Y."/>
            <person name="Tangrot J."/>
            <person name="Rosling A."/>
        </authorList>
    </citation>
    <scope>NUCLEOTIDE SEQUENCE</scope>
    <source>
        <strain evidence="1">IN212</strain>
    </source>
</reference>
<name>A0A9N9ET76_9GLOM</name>
<evidence type="ECO:0000313" key="1">
    <source>
        <dbReference type="EMBL" id="CAG8689397.1"/>
    </source>
</evidence>
<comment type="caution">
    <text evidence="1">The sequence shown here is derived from an EMBL/GenBank/DDBJ whole genome shotgun (WGS) entry which is preliminary data.</text>
</comment>
<gene>
    <name evidence="1" type="ORF">RFULGI_LOCUS9929</name>
</gene>
<evidence type="ECO:0000313" key="2">
    <source>
        <dbReference type="Proteomes" id="UP000789396"/>
    </source>
</evidence>
<sequence>MNPVASYLQQPTNRIIQSSTSNPIEDPMNKLTTLMEELGVSIKNSNNRPIETYNGGRNNF</sequence>
<protein>
    <submittedName>
        <fullName evidence="1">3926_t:CDS:1</fullName>
    </submittedName>
</protein>
<dbReference type="EMBL" id="CAJVPZ010018654">
    <property type="protein sequence ID" value="CAG8689397.1"/>
    <property type="molecule type" value="Genomic_DNA"/>
</dbReference>
<dbReference type="OrthoDB" id="2478050at2759"/>
<organism evidence="1 2">
    <name type="scientific">Racocetra fulgida</name>
    <dbReference type="NCBI Taxonomy" id="60492"/>
    <lineage>
        <taxon>Eukaryota</taxon>
        <taxon>Fungi</taxon>
        <taxon>Fungi incertae sedis</taxon>
        <taxon>Mucoromycota</taxon>
        <taxon>Glomeromycotina</taxon>
        <taxon>Glomeromycetes</taxon>
        <taxon>Diversisporales</taxon>
        <taxon>Gigasporaceae</taxon>
        <taxon>Racocetra</taxon>
    </lineage>
</organism>